<feature type="compositionally biased region" description="Pro residues" evidence="1">
    <location>
        <begin position="39"/>
        <end position="48"/>
    </location>
</feature>
<reference evidence="2 3" key="1">
    <citation type="submission" date="2023-01" db="EMBL/GenBank/DDBJ databases">
        <title>Novel diversity within Roseofilum (Cyanobacteria; Desertifilaceae) from marine benthic mats with descriptions of four novel species.</title>
        <authorList>
            <person name="Wang Y."/>
            <person name="Berthold D.E."/>
            <person name="Hu J."/>
            <person name="Lefler F.W."/>
            <person name="Laughinghouse H.D. IV."/>
        </authorList>
    </citation>
    <scope>NUCLEOTIDE SEQUENCE [LARGE SCALE GENOMIC DNA]</scope>
    <source>
        <strain evidence="2 3">BLCC-M143</strain>
    </source>
</reference>
<accession>A0ABT7C0B8</accession>
<evidence type="ECO:0000313" key="3">
    <source>
        <dbReference type="Proteomes" id="UP001232992"/>
    </source>
</evidence>
<evidence type="ECO:0000256" key="1">
    <source>
        <dbReference type="SAM" id="MobiDB-lite"/>
    </source>
</evidence>
<dbReference type="EMBL" id="JAQOSQ010000011">
    <property type="protein sequence ID" value="MDJ1183953.1"/>
    <property type="molecule type" value="Genomic_DNA"/>
</dbReference>
<comment type="caution">
    <text evidence="2">The sequence shown here is derived from an EMBL/GenBank/DDBJ whole genome shotgun (WGS) entry which is preliminary data.</text>
</comment>
<protein>
    <submittedName>
        <fullName evidence="2">Uncharacterized protein</fullName>
    </submittedName>
</protein>
<gene>
    <name evidence="2" type="ORF">PMH09_12230</name>
</gene>
<feature type="region of interest" description="Disordered" evidence="1">
    <location>
        <begin position="37"/>
        <end position="81"/>
    </location>
</feature>
<dbReference type="Proteomes" id="UP001232992">
    <property type="component" value="Unassembled WGS sequence"/>
</dbReference>
<proteinExistence type="predicted"/>
<dbReference type="RefSeq" id="WP_283758606.1">
    <property type="nucleotide sequence ID" value="NZ_JAQOSQ010000011.1"/>
</dbReference>
<name>A0ABT7C0B8_9CYAN</name>
<evidence type="ECO:0000313" key="2">
    <source>
        <dbReference type="EMBL" id="MDJ1183953.1"/>
    </source>
</evidence>
<organism evidence="2 3">
    <name type="scientific">Roseofilum casamattae BLCC-M143</name>
    <dbReference type="NCBI Taxonomy" id="3022442"/>
    <lineage>
        <taxon>Bacteria</taxon>
        <taxon>Bacillati</taxon>
        <taxon>Cyanobacteriota</taxon>
        <taxon>Cyanophyceae</taxon>
        <taxon>Desertifilales</taxon>
        <taxon>Desertifilaceae</taxon>
        <taxon>Roseofilum</taxon>
        <taxon>Roseofilum casamattae</taxon>
    </lineage>
</organism>
<keyword evidence="3" id="KW-1185">Reference proteome</keyword>
<sequence length="81" mass="8932">MKALKSRQIYNFLLVLVLVLAQSGLIWSRTGLASEGEFIPPPPPPEDPIVPTNYSEGELIPPPPPEEPIEPIVPTNYTELN</sequence>